<dbReference type="InterPro" id="IPR034600">
    <property type="entry name" value="Ribosomal_bL31m"/>
</dbReference>
<dbReference type="Proteomes" id="UP000319257">
    <property type="component" value="Unassembled WGS sequence"/>
</dbReference>
<dbReference type="GeneID" id="41977243"/>
<dbReference type="GO" id="GO:0032543">
    <property type="term" value="P:mitochondrial translation"/>
    <property type="evidence" value="ECO:0007669"/>
    <property type="project" value="InterPro"/>
</dbReference>
<dbReference type="OrthoDB" id="5587740at2759"/>
<feature type="compositionally biased region" description="Low complexity" evidence="1">
    <location>
        <begin position="7"/>
        <end position="45"/>
    </location>
</feature>
<evidence type="ECO:0000313" key="4">
    <source>
        <dbReference type="Proteomes" id="UP000319257"/>
    </source>
</evidence>
<dbReference type="InterPro" id="IPR048874">
    <property type="entry name" value="Ribosomal_bL31m_N"/>
</dbReference>
<evidence type="ECO:0000256" key="1">
    <source>
        <dbReference type="SAM" id="MobiDB-lite"/>
    </source>
</evidence>
<reference evidence="3 4" key="1">
    <citation type="submission" date="2019-06" db="EMBL/GenBank/DDBJ databases">
        <title>Draft genome sequence of the filamentous fungus Phialemoniopsis curvata isolated from diesel fuel.</title>
        <authorList>
            <person name="Varaljay V.A."/>
            <person name="Lyon W.J."/>
            <person name="Crouch A.L."/>
            <person name="Drake C.E."/>
            <person name="Hollomon J.M."/>
            <person name="Nadeau L.J."/>
            <person name="Nunn H.S."/>
            <person name="Stevenson B.S."/>
            <person name="Bojanowski C.L."/>
            <person name="Crookes-Goodson W.J."/>
        </authorList>
    </citation>
    <scope>NUCLEOTIDE SEQUENCE [LARGE SCALE GENOMIC DNA]</scope>
    <source>
        <strain evidence="3 4">D216</strain>
    </source>
</reference>
<feature type="region of interest" description="Disordered" evidence="1">
    <location>
        <begin position="192"/>
        <end position="216"/>
    </location>
</feature>
<dbReference type="GO" id="GO:0003735">
    <property type="term" value="F:structural constituent of ribosome"/>
    <property type="evidence" value="ECO:0007669"/>
    <property type="project" value="InterPro"/>
</dbReference>
<comment type="caution">
    <text evidence="3">The sequence shown here is derived from an EMBL/GenBank/DDBJ whole genome shotgun (WGS) entry which is preliminary data.</text>
</comment>
<dbReference type="STRING" id="1093900.A0A507AQG3"/>
<name>A0A507AQG3_9PEZI</name>
<dbReference type="GO" id="GO:0005762">
    <property type="term" value="C:mitochondrial large ribosomal subunit"/>
    <property type="evidence" value="ECO:0007669"/>
    <property type="project" value="InterPro"/>
</dbReference>
<accession>A0A507AQG3</accession>
<gene>
    <name evidence="3" type="ORF">E0L32_009796</name>
</gene>
<dbReference type="Pfam" id="PF21492">
    <property type="entry name" value="bL31_N"/>
    <property type="match status" value="1"/>
</dbReference>
<feature type="region of interest" description="Disordered" evidence="1">
    <location>
        <begin position="1"/>
        <end position="48"/>
    </location>
</feature>
<dbReference type="AlphaFoldDB" id="A0A507AQG3"/>
<feature type="domain" description="Ribosomal protein bL31m N-terminal" evidence="2">
    <location>
        <begin position="60"/>
        <end position="105"/>
    </location>
</feature>
<dbReference type="InParanoid" id="A0A507AQG3"/>
<proteinExistence type="predicted"/>
<dbReference type="PANTHER" id="PTHR28174:SF1">
    <property type="entry name" value="LARGE RIBOSOMAL SUBUNIT PROTEIN BL31M"/>
    <property type="match status" value="1"/>
</dbReference>
<sequence>MAAHLPSRGSLLCRRTTTSSPSLLLSSSASSSRTSTSHTATSRPTPFSTTQLRHATLVPRPRRPYHFTQLVQLSDGSTYTVRTTSPVPLHRSTKDTRNHVLWQPSEKSLRNVEVDEAGKLAAFRERFGRGWDAAEAEEVEDTSTRAGKKAAAAKAAAAEAEAATEAAKPKAAAAEDPFDSLADLISGYAAQSEVPRGGGLSAKDQAKKDKASKKKK</sequence>
<keyword evidence="4" id="KW-1185">Reference proteome</keyword>
<organism evidence="3 4">
    <name type="scientific">Thyridium curvatum</name>
    <dbReference type="NCBI Taxonomy" id="1093900"/>
    <lineage>
        <taxon>Eukaryota</taxon>
        <taxon>Fungi</taxon>
        <taxon>Dikarya</taxon>
        <taxon>Ascomycota</taxon>
        <taxon>Pezizomycotina</taxon>
        <taxon>Sordariomycetes</taxon>
        <taxon>Sordariomycetidae</taxon>
        <taxon>Thyridiales</taxon>
        <taxon>Thyridiaceae</taxon>
        <taxon>Thyridium</taxon>
    </lineage>
</organism>
<dbReference type="RefSeq" id="XP_030990445.1">
    <property type="nucleotide sequence ID" value="XM_031144799.1"/>
</dbReference>
<evidence type="ECO:0000313" key="3">
    <source>
        <dbReference type="EMBL" id="TPX08734.1"/>
    </source>
</evidence>
<dbReference type="PANTHER" id="PTHR28174">
    <property type="entry name" value="54S RIBOSOMAL PROTEIN L36, MITOCHONDRIAL"/>
    <property type="match status" value="1"/>
</dbReference>
<dbReference type="EMBL" id="SKBQ01000074">
    <property type="protein sequence ID" value="TPX08734.1"/>
    <property type="molecule type" value="Genomic_DNA"/>
</dbReference>
<evidence type="ECO:0000259" key="2">
    <source>
        <dbReference type="Pfam" id="PF21492"/>
    </source>
</evidence>
<protein>
    <recommendedName>
        <fullName evidence="2">Ribosomal protein bL31m N-terminal domain-containing protein</fullName>
    </recommendedName>
</protein>
<dbReference type="Gene3D" id="6.20.130.10">
    <property type="match status" value="1"/>
</dbReference>